<dbReference type="EMBL" id="JAWXXV010000001">
    <property type="protein sequence ID" value="MDX5985065.1"/>
    <property type="molecule type" value="Genomic_DNA"/>
</dbReference>
<evidence type="ECO:0000313" key="1">
    <source>
        <dbReference type="EMBL" id="MDX5985065.1"/>
    </source>
</evidence>
<comment type="caution">
    <text evidence="1">The sequence shown here is derived from an EMBL/GenBank/DDBJ whole genome shotgun (WGS) entry which is preliminary data.</text>
</comment>
<evidence type="ECO:0000313" key="2">
    <source>
        <dbReference type="Proteomes" id="UP001279660"/>
    </source>
</evidence>
<dbReference type="Proteomes" id="UP001279660">
    <property type="component" value="Unassembled WGS sequence"/>
</dbReference>
<dbReference type="RefSeq" id="WP_010402488.1">
    <property type="nucleotide sequence ID" value="NZ_JAWXXV010000001.1"/>
</dbReference>
<evidence type="ECO:0008006" key="3">
    <source>
        <dbReference type="Google" id="ProtNLM"/>
    </source>
</evidence>
<reference evidence="1 2" key="1">
    <citation type="submission" date="2023-11" db="EMBL/GenBank/DDBJ databases">
        <title>MicrobeMod: A computational toolkit for identifying prokaryotic methylation and restriction-modification with nanopore sequencing.</title>
        <authorList>
            <person name="Crits-Christoph A."/>
            <person name="Kang S.C."/>
            <person name="Lee H."/>
            <person name="Ostrov N."/>
        </authorList>
    </citation>
    <scope>NUCLEOTIDE SEQUENCE [LARGE SCALE GENOMIC DNA]</scope>
    <source>
        <strain evidence="1 2">ATCC 14820</strain>
    </source>
</reference>
<sequence length="179" mass="20334">MSRIVYLDQNAWVALARGSWDKTEFPREHATLTKVVDRVRSNEIIVPLSFANIYETAKINDPVRRATMARAQSLISAGRVFRGRRRVLTETLTAYIAAKNSIAHPAPAERWFLSDLWFEAAGDYTPETYGFEISQRVLDAIRKDPARALFDYLAFQDEAIRQEAVRRNTASSVELISGI</sequence>
<keyword evidence="2" id="KW-1185">Reference proteome</keyword>
<name>A0ABU4PSW6_9SPHN</name>
<proteinExistence type="predicted"/>
<gene>
    <name evidence="1" type="ORF">SIL82_12415</name>
</gene>
<organism evidence="1 2">
    <name type="scientific">Sphingomonas echinoides</name>
    <dbReference type="NCBI Taxonomy" id="59803"/>
    <lineage>
        <taxon>Bacteria</taxon>
        <taxon>Pseudomonadati</taxon>
        <taxon>Pseudomonadota</taxon>
        <taxon>Alphaproteobacteria</taxon>
        <taxon>Sphingomonadales</taxon>
        <taxon>Sphingomonadaceae</taxon>
        <taxon>Sphingomonas</taxon>
    </lineage>
</organism>
<protein>
    <recommendedName>
        <fullName evidence="3">PIN domain-containing protein</fullName>
    </recommendedName>
</protein>
<accession>A0ABU4PSW6</accession>